<sequence length="122" mass="13733">MGKVRIEWLTEDGRHIYVKTSLRSSFQGNMFFEAEGPFELTHVFVIKDDGDIIAKPKGSKRGAWVTVGQVRESFSGTTYWIGPVDKLCIVEQRDLDYPMAQQWKREHEALKAGTAGAPEGSN</sequence>
<gene>
    <name evidence="1" type="ORF">MM171A01782_0007</name>
</gene>
<dbReference type="AlphaFoldDB" id="A0A6M3LXU4"/>
<organism evidence="1">
    <name type="scientific">viral metagenome</name>
    <dbReference type="NCBI Taxonomy" id="1070528"/>
    <lineage>
        <taxon>unclassified sequences</taxon>
        <taxon>metagenomes</taxon>
        <taxon>organismal metagenomes</taxon>
    </lineage>
</organism>
<protein>
    <submittedName>
        <fullName evidence="1">Uncharacterized protein</fullName>
    </submittedName>
</protein>
<dbReference type="EMBL" id="MT143581">
    <property type="protein sequence ID" value="QJA98444.1"/>
    <property type="molecule type" value="Genomic_DNA"/>
</dbReference>
<proteinExistence type="predicted"/>
<name>A0A6M3LXU4_9ZZZZ</name>
<accession>A0A6M3LXU4</accession>
<evidence type="ECO:0000313" key="1">
    <source>
        <dbReference type="EMBL" id="QJA98444.1"/>
    </source>
</evidence>
<reference evidence="1" key="1">
    <citation type="submission" date="2020-03" db="EMBL/GenBank/DDBJ databases">
        <title>The deep terrestrial virosphere.</title>
        <authorList>
            <person name="Holmfeldt K."/>
            <person name="Nilsson E."/>
            <person name="Simone D."/>
            <person name="Lopez-Fernandez M."/>
            <person name="Wu X."/>
            <person name="de Brujin I."/>
            <person name="Lundin D."/>
            <person name="Andersson A."/>
            <person name="Bertilsson S."/>
            <person name="Dopson M."/>
        </authorList>
    </citation>
    <scope>NUCLEOTIDE SEQUENCE</scope>
    <source>
        <strain evidence="1">MM171A01782</strain>
    </source>
</reference>